<dbReference type="InterPro" id="IPR016039">
    <property type="entry name" value="Thiolase-like"/>
</dbReference>
<dbReference type="GO" id="GO:0004315">
    <property type="term" value="F:3-oxoacyl-[acyl-carrier-protein] synthase activity"/>
    <property type="evidence" value="ECO:0007669"/>
    <property type="project" value="InterPro"/>
</dbReference>
<protein>
    <submittedName>
        <fullName evidence="14">Type I polyketide synthase, module 6</fullName>
    </submittedName>
</protein>
<dbReference type="InterPro" id="IPR020806">
    <property type="entry name" value="PKS_PP-bd"/>
</dbReference>
<dbReference type="InterPro" id="IPR001227">
    <property type="entry name" value="Ac_transferase_dom_sf"/>
</dbReference>
<feature type="active site" description="Proton donor; for dehydratase activity" evidence="9">
    <location>
        <position position="1122"/>
    </location>
</feature>
<dbReference type="InterPro" id="IPR020807">
    <property type="entry name" value="PKS_DH"/>
</dbReference>
<keyword evidence="5" id="KW-0808">Transferase</keyword>
<dbReference type="GO" id="GO:0016491">
    <property type="term" value="F:oxidoreductase activity"/>
    <property type="evidence" value="ECO:0007669"/>
    <property type="project" value="InterPro"/>
</dbReference>
<dbReference type="Pfam" id="PF08990">
    <property type="entry name" value="Docking"/>
    <property type="match status" value="1"/>
</dbReference>
<dbReference type="PROSITE" id="PS50075">
    <property type="entry name" value="CARRIER"/>
    <property type="match status" value="1"/>
</dbReference>
<dbReference type="InterPro" id="IPR036291">
    <property type="entry name" value="NAD(P)-bd_dom_sf"/>
</dbReference>
<feature type="domain" description="Carrier" evidence="11">
    <location>
        <begin position="2036"/>
        <end position="2111"/>
    </location>
</feature>
<dbReference type="InterPro" id="IPR014030">
    <property type="entry name" value="Ketoacyl_synth_N"/>
</dbReference>
<dbReference type="Pfam" id="PF14765">
    <property type="entry name" value="PS-DH"/>
    <property type="match status" value="1"/>
</dbReference>
<accession>C0Z474</accession>
<dbReference type="Pfam" id="PF21089">
    <property type="entry name" value="PKS_DH_N"/>
    <property type="match status" value="1"/>
</dbReference>
<evidence type="ECO:0000313" key="14">
    <source>
        <dbReference type="EMBL" id="CAQ52623.1"/>
    </source>
</evidence>
<dbReference type="InterPro" id="IPR013968">
    <property type="entry name" value="PKS_KR"/>
</dbReference>
<dbReference type="InterPro" id="IPR011032">
    <property type="entry name" value="GroES-like_sf"/>
</dbReference>
<evidence type="ECO:0000259" key="11">
    <source>
        <dbReference type="PROSITE" id="PS50075"/>
    </source>
</evidence>
<dbReference type="SMART" id="SM00823">
    <property type="entry name" value="PKS_PP"/>
    <property type="match status" value="1"/>
</dbReference>
<dbReference type="SMART" id="SM01294">
    <property type="entry name" value="PKS_PP_betabranch"/>
    <property type="match status" value="1"/>
</dbReference>
<dbReference type="InterPro" id="IPR042104">
    <property type="entry name" value="PKS_dehydratase_sf"/>
</dbReference>
<dbReference type="InterPro" id="IPR036736">
    <property type="entry name" value="ACP-like_sf"/>
</dbReference>
<evidence type="ECO:0000256" key="8">
    <source>
        <dbReference type="ARBA" id="ARBA00023315"/>
    </source>
</evidence>
<dbReference type="PANTHER" id="PTHR43775:SF51">
    <property type="entry name" value="INACTIVE PHENOLPHTHIOCEROL SYNTHESIS POLYKETIDE SYNTHASE TYPE I PKS1-RELATED"/>
    <property type="match status" value="1"/>
</dbReference>
<dbReference type="EMBL" id="AM992894">
    <property type="protein sequence ID" value="CAQ52623.1"/>
    <property type="molecule type" value="Genomic_DNA"/>
</dbReference>
<feature type="active site" description="Proton acceptor; for dehydratase activity" evidence="9">
    <location>
        <position position="957"/>
    </location>
</feature>
<dbReference type="InterPro" id="IPR057326">
    <property type="entry name" value="KR_dom"/>
</dbReference>
<dbReference type="PANTHER" id="PTHR43775">
    <property type="entry name" value="FATTY ACID SYNTHASE"/>
    <property type="match status" value="1"/>
</dbReference>
<dbReference type="InterPro" id="IPR055123">
    <property type="entry name" value="SpnB-like_Rossmann"/>
</dbReference>
<dbReference type="Gene3D" id="3.40.366.10">
    <property type="entry name" value="Malonyl-Coenzyme A Acyl Carrier Protein, domain 2"/>
    <property type="match status" value="1"/>
</dbReference>
<dbReference type="CDD" id="cd08956">
    <property type="entry name" value="KR_3_FAS_SDR_x"/>
    <property type="match status" value="1"/>
</dbReference>
<dbReference type="Pfam" id="PF08659">
    <property type="entry name" value="KR"/>
    <property type="match status" value="1"/>
</dbReference>
<dbReference type="Pfam" id="PF00109">
    <property type="entry name" value="ketoacyl-synt"/>
    <property type="match status" value="1"/>
</dbReference>
<dbReference type="Pfam" id="PF13602">
    <property type="entry name" value="ADH_zinc_N_2"/>
    <property type="match status" value="1"/>
</dbReference>
<dbReference type="InterPro" id="IPR049551">
    <property type="entry name" value="PKS_DH_C"/>
</dbReference>
<dbReference type="SMART" id="SM00826">
    <property type="entry name" value="PKS_DH"/>
    <property type="match status" value="1"/>
</dbReference>
<dbReference type="Gene3D" id="3.40.50.11460">
    <property type="match status" value="1"/>
</dbReference>
<dbReference type="GO" id="GO:0006633">
    <property type="term" value="P:fatty acid biosynthetic process"/>
    <property type="evidence" value="ECO:0007669"/>
    <property type="project" value="InterPro"/>
</dbReference>
<evidence type="ECO:0000256" key="10">
    <source>
        <dbReference type="SAM" id="MobiDB-lite"/>
    </source>
</evidence>
<evidence type="ECO:0000256" key="3">
    <source>
        <dbReference type="ARBA" id="ARBA00022450"/>
    </source>
</evidence>
<dbReference type="PROSITE" id="PS52019">
    <property type="entry name" value="PKS_MFAS_DH"/>
    <property type="match status" value="1"/>
</dbReference>
<dbReference type="SUPFAM" id="SSF52151">
    <property type="entry name" value="FabD/lysophospholipase-like"/>
    <property type="match status" value="1"/>
</dbReference>
<evidence type="ECO:0000256" key="6">
    <source>
        <dbReference type="ARBA" id="ARBA00023194"/>
    </source>
</evidence>
<dbReference type="InterPro" id="IPR049900">
    <property type="entry name" value="PKS_mFAS_DH"/>
</dbReference>
<dbReference type="PROSITE" id="PS52004">
    <property type="entry name" value="KS3_2"/>
    <property type="match status" value="1"/>
</dbReference>
<reference evidence="14" key="1">
    <citation type="submission" date="2008-05" db="EMBL/GenBank/DDBJ databases">
        <title>A type I/type III polyketide synthase hybrid biosynthetic pathway for the structurally unique ansa compound kendomycin.</title>
        <authorList>
            <person name="Wenzel S.C."/>
            <person name="Bode H.B."/>
            <person name="Kochems I."/>
            <person name="Mueller R."/>
        </authorList>
    </citation>
    <scope>NUCLEOTIDE SEQUENCE</scope>
    <source>
        <strain evidence="14">3844-33C</strain>
    </source>
</reference>
<dbReference type="GO" id="GO:0008270">
    <property type="term" value="F:zinc ion binding"/>
    <property type="evidence" value="ECO:0007669"/>
    <property type="project" value="InterPro"/>
</dbReference>
<dbReference type="SMART" id="SM00825">
    <property type="entry name" value="PKS_KS"/>
    <property type="match status" value="1"/>
</dbReference>
<evidence type="ECO:0000259" key="12">
    <source>
        <dbReference type="PROSITE" id="PS52004"/>
    </source>
</evidence>
<feature type="region of interest" description="Disordered" evidence="10">
    <location>
        <begin position="2002"/>
        <end position="2028"/>
    </location>
</feature>
<keyword evidence="7" id="KW-0511">Multifunctional enzyme</keyword>
<dbReference type="GO" id="GO:0033068">
    <property type="term" value="P:macrolide biosynthetic process"/>
    <property type="evidence" value="ECO:0007669"/>
    <property type="project" value="UniProtKB-ARBA"/>
</dbReference>
<dbReference type="SMART" id="SM00829">
    <property type="entry name" value="PKS_ER"/>
    <property type="match status" value="1"/>
</dbReference>
<comment type="cofactor">
    <cofactor evidence="1">
        <name>pantetheine 4'-phosphate</name>
        <dbReference type="ChEBI" id="CHEBI:47942"/>
    </cofactor>
</comment>
<dbReference type="InterPro" id="IPR020841">
    <property type="entry name" value="PKS_Beta-ketoAc_synthase_dom"/>
</dbReference>
<dbReference type="SMART" id="SM00822">
    <property type="entry name" value="PKS_KR"/>
    <property type="match status" value="1"/>
</dbReference>
<dbReference type="SMART" id="SM00827">
    <property type="entry name" value="PKS_AT"/>
    <property type="match status" value="1"/>
</dbReference>
<dbReference type="Gene3D" id="3.40.47.10">
    <property type="match status" value="1"/>
</dbReference>
<dbReference type="InterPro" id="IPR050091">
    <property type="entry name" value="PKS_NRPS_Biosynth_Enz"/>
</dbReference>
<dbReference type="GO" id="GO:0004312">
    <property type="term" value="F:fatty acid synthase activity"/>
    <property type="evidence" value="ECO:0007669"/>
    <property type="project" value="TreeGrafter"/>
</dbReference>
<feature type="region of interest" description="C-terminal hotdog fold" evidence="9">
    <location>
        <begin position="1063"/>
        <end position="1201"/>
    </location>
</feature>
<keyword evidence="6" id="KW-0045">Antibiotic biosynthesis</keyword>
<feature type="region of interest" description="N-terminal hotdog fold" evidence="9">
    <location>
        <begin position="925"/>
        <end position="1047"/>
    </location>
</feature>
<dbReference type="InterPro" id="IPR009081">
    <property type="entry name" value="PP-bd_ACP"/>
</dbReference>
<comment type="pathway">
    <text evidence="2">Antibiotic biosynthesis.</text>
</comment>
<dbReference type="FunFam" id="1.10.1200.10:FF:000007">
    <property type="entry name" value="Probable polyketide synthase pks17"/>
    <property type="match status" value="1"/>
</dbReference>
<dbReference type="InterPro" id="IPR002364">
    <property type="entry name" value="Quin_OxRdtase/zeta-crystal_CS"/>
</dbReference>
<dbReference type="InterPro" id="IPR032821">
    <property type="entry name" value="PKS_assoc"/>
</dbReference>
<dbReference type="InterPro" id="IPR018201">
    <property type="entry name" value="Ketoacyl_synth_AS"/>
</dbReference>
<dbReference type="InterPro" id="IPR014043">
    <property type="entry name" value="Acyl_transferase_dom"/>
</dbReference>
<evidence type="ECO:0000256" key="7">
    <source>
        <dbReference type="ARBA" id="ARBA00023268"/>
    </source>
</evidence>
<dbReference type="SUPFAM" id="SSF55048">
    <property type="entry name" value="Probable ACP-binding domain of malonyl-CoA ACP transacylase"/>
    <property type="match status" value="1"/>
</dbReference>
<keyword evidence="4" id="KW-0597">Phosphoprotein</keyword>
<dbReference type="InterPro" id="IPR015083">
    <property type="entry name" value="NorB/c/GfsB-D-like_docking"/>
</dbReference>
<dbReference type="Pfam" id="PF00698">
    <property type="entry name" value="Acyl_transf_1"/>
    <property type="match status" value="1"/>
</dbReference>
<dbReference type="InterPro" id="IPR013154">
    <property type="entry name" value="ADH-like_N"/>
</dbReference>
<dbReference type="InterPro" id="IPR020843">
    <property type="entry name" value="ER"/>
</dbReference>
<evidence type="ECO:0000256" key="1">
    <source>
        <dbReference type="ARBA" id="ARBA00001957"/>
    </source>
</evidence>
<dbReference type="PROSITE" id="PS00012">
    <property type="entry name" value="PHOSPHOPANTETHEINE"/>
    <property type="match status" value="1"/>
</dbReference>
<keyword evidence="8" id="KW-0012">Acyltransferase</keyword>
<feature type="domain" description="Ketosynthase family 3 (KS3)" evidence="12">
    <location>
        <begin position="34"/>
        <end position="462"/>
    </location>
</feature>
<evidence type="ECO:0000256" key="9">
    <source>
        <dbReference type="PROSITE-ProRule" id="PRU01363"/>
    </source>
</evidence>
<dbReference type="CDD" id="cd05195">
    <property type="entry name" value="enoyl_red"/>
    <property type="match status" value="1"/>
</dbReference>
<evidence type="ECO:0000256" key="4">
    <source>
        <dbReference type="ARBA" id="ARBA00022553"/>
    </source>
</evidence>
<dbReference type="Gene3D" id="3.30.70.3290">
    <property type="match status" value="1"/>
</dbReference>
<dbReference type="Pfam" id="PF00550">
    <property type="entry name" value="PP-binding"/>
    <property type="match status" value="1"/>
</dbReference>
<dbReference type="Gene3D" id="3.10.129.110">
    <property type="entry name" value="Polyketide synthase dehydratase"/>
    <property type="match status" value="1"/>
</dbReference>
<dbReference type="Pfam" id="PF02801">
    <property type="entry name" value="Ketoacyl-synt_C"/>
    <property type="match status" value="1"/>
</dbReference>
<feature type="domain" description="PKS/mFAS DH" evidence="13">
    <location>
        <begin position="925"/>
        <end position="1201"/>
    </location>
</feature>
<dbReference type="FunFam" id="3.90.180.10:FF:000032">
    <property type="entry name" value="Probable polyketide synthase pks1"/>
    <property type="match status" value="1"/>
</dbReference>
<keyword evidence="3" id="KW-0596">Phosphopantetheine</keyword>
<dbReference type="InterPro" id="IPR016036">
    <property type="entry name" value="Malonyl_transacylase_ACP-bd"/>
</dbReference>
<dbReference type="InterPro" id="IPR049552">
    <property type="entry name" value="PKS_DH_N"/>
</dbReference>
<dbReference type="InterPro" id="IPR014031">
    <property type="entry name" value="Ketoacyl_synth_C"/>
</dbReference>
<gene>
    <name evidence="14" type="primary">ken13</name>
</gene>
<dbReference type="SUPFAM" id="SSF51735">
    <property type="entry name" value="NAD(P)-binding Rossmann-fold domains"/>
    <property type="match status" value="3"/>
</dbReference>
<dbReference type="PROSITE" id="PS00606">
    <property type="entry name" value="KS3_1"/>
    <property type="match status" value="1"/>
</dbReference>
<dbReference type="SUPFAM" id="SSF47336">
    <property type="entry name" value="ACP-like"/>
    <property type="match status" value="1"/>
</dbReference>
<proteinExistence type="predicted"/>
<sequence length="2172" mass="225548">MSTNEKKLLEHLRWVTTELHETRGQLQRVRNEAHEPVAIIGMACRYPGGVTSPEELWHLVSEGTDAVSGFPDDRGWPSDEDLFDADPDQAGKSYVRQGGFVRGAERFDASLFGISPREALAMDPQQRLLLETSWEAFERAGLAPDALRGSRTGVYAGVMYHDYAARLPEVPEELEGYIGNGSAGSVASGRVSYTFGLEGPAVTVDTACSSSLVALHLAATALRRGECDLALAGGVTVMFTPAVFVAFSRQRGLAADGRCKSFADAADGTGWGEGVGMLLLERLSDARRKGHRVLAVVRGSAVNQDGASSGLTAPNGPSQERVIRQALADARLTPGDVDAVEAHGTGTRLGDPIEAQALLATYGQDRAGGEPLWLGSLKSNIGHTQAAAGVAGVIKMVMALRHQALPPTLHVDAPSSQVDWSAGAVELLTDKRTWPAAEGRVRRAGVSSFGVSGTNAHVIVEEAPPEPEVAAPEAVAGPVPLLLSGKTEAALRAQAARLNTFLTEEHQENLAGLGHALATTRAALERRAVIVTDGSQAALTALAALAGGEQTPQTLEGIVRTSASETVWVFPGQGSQWVGMAVELAGSLPAFGDELRACGEALSPFVDWELSDVLGDVGALERVDVVQPVLWAVMVSLAAAWRSFGVVPAAVVGHSQGEIAAATVAGVLSREDGARVVALRARAIAAGLAGRGGMASVALPADEVRALIAGRAGVEVAAVNGPAQTVVSGDDVAGLVAECEARGVWARVIPVDYASHCAHVEEIEEELAGLLADVRPRPAEIAMFSTVDGGGWVEGPELDGGYWYRNLRRPVGFHAAVMALAGEGFSAFTEISAHPVLVSALSDAVSDGVVSGSLRRDDGGLDRFYAALAEVYVAGVPVDWTPAFGPDARVVADLPTYAFQHESYWLDVPVARADVVAAGLVSAEHPLLGAVVELAGDGGLVLTGRLSLKEQPWLADHAVQGTVLLSGTAFLEMLLHAGERAGCEVVEELTLETPLVLPAGDGVQLQLLVEAAGEGGRRGVSVFARVGEGVPWVRHAVGVVVPDGSDGSGGGVAGLEVWPPEGAVRLVTEGLYEGLAEGGYGYGPAFRGLRAAWRRGGDLFAEVVLPGESASGEFLVHPALLDAALHVMGVDASDAGDAGGVQLPFSWNDVRVHATGATTLRVHLTRTAPDTLSLVAADGTGLPVLSVSELVVRSADAGQLAALSGGRDTTDDALHRLAWSPQPSPLAPRGPEGRITLVGPDRFGLAEAGLSIDLHEDIESLLSATGTPAASAVPDTVVVSVTSEEAHTAQEHAASTRPDAAAHRTAHRTLETLRAFLTDDRLDGTRLVLLTRRAVAVEDGAGSKDLDLAGATVWGLGRSAQSEHPGRVLLVDLDGEPGSADAVPAAIATGEPQVAIRAGVAYTPRLEPARSSAALPVPPATPAWSLDINSGSSLGDLRIVACPEVLEPLTEGRIRVSVRATGLNFRDVLLALDVVPSSNLPFGGEGAGVVTEVGPGVTDLVPGDRVMGFMEGSYGGPVAVVDRRLVAKIPEGWSFTRAASVPVVFLTAFYALRDVAGVVRGERVLVHAAAGGVGMAAVQLARHWGLEVFATAHPSKWPVVVASGVAGERVASSRELGFEERFAGGVDVVVNSLAREFVDASLGLLGEGGRFVEMGKTDIRDPEEVAGRYPGVRYRAFDLVTDAGLDRVQAMLRELVSLFEAGVLEPLPVLAWDVRRAPEAFRYLSQARHVGKVVLTVPAPVDPEGTVLITGGTGTLGALVARHVVTEWGVRHLLLLSRRGADAPGAAELVAELGALGAQVGVGVCDAADREALAGVLEGVDPAHPLTAVVHTAGVLDDATIEHLSPARLDTVLRPKADGAWNLHELTRHLDLSAFVLFSSAAGILGGPGQGNYAAANAFLDALAAHRRAAGLPATSLAWGLWAERSGMTGHLSDGDLERMARGGIEPLTTDRALALLDAATASEASLLLPLAIDPVALSTHADDGNAVPPLLRGYVRPRKRRAVAQGRPGAGGTTADGGDALKQRLGGLPAPDQERLLVDLVRGHASAVLGHATPDTVDPNRAFKELGFDSLTAVELRNRLTTVTGLRLPATVVFNHPTPTALAQKLRAELLPEPGDGGTASGATAPGFADLGTDTDTDIYTGSDPDPEPDADFDAMDVARLVERALGGTQS</sequence>
<dbReference type="Gene3D" id="3.40.50.720">
    <property type="entry name" value="NAD(P)-binding Rossmann-like Domain"/>
    <property type="match status" value="1"/>
</dbReference>
<dbReference type="Pfam" id="PF08240">
    <property type="entry name" value="ADH_N"/>
    <property type="match status" value="1"/>
</dbReference>
<dbReference type="SUPFAM" id="SSF50129">
    <property type="entry name" value="GroES-like"/>
    <property type="match status" value="1"/>
</dbReference>
<dbReference type="SUPFAM" id="SSF53901">
    <property type="entry name" value="Thiolase-like"/>
    <property type="match status" value="1"/>
</dbReference>
<feature type="compositionally biased region" description="Acidic residues" evidence="10">
    <location>
        <begin position="2146"/>
        <end position="2155"/>
    </location>
</feature>
<dbReference type="InterPro" id="IPR016035">
    <property type="entry name" value="Acyl_Trfase/lysoPLipase"/>
</dbReference>
<dbReference type="GO" id="GO:0031177">
    <property type="term" value="F:phosphopantetheine binding"/>
    <property type="evidence" value="ECO:0007669"/>
    <property type="project" value="InterPro"/>
</dbReference>
<organism evidence="14">
    <name type="scientific">Streptomyces violaceoruber</name>
    <dbReference type="NCBI Taxonomy" id="1935"/>
    <lineage>
        <taxon>Bacteria</taxon>
        <taxon>Bacillati</taxon>
        <taxon>Actinomycetota</taxon>
        <taxon>Actinomycetes</taxon>
        <taxon>Kitasatosporales</taxon>
        <taxon>Streptomycetaceae</taxon>
        <taxon>Streptomyces</taxon>
        <taxon>Streptomyces violaceoruber group</taxon>
    </lineage>
</organism>
<dbReference type="InterPro" id="IPR006162">
    <property type="entry name" value="Ppantetheine_attach_site"/>
</dbReference>
<evidence type="ECO:0000256" key="5">
    <source>
        <dbReference type="ARBA" id="ARBA00022679"/>
    </source>
</evidence>
<dbReference type="Gene3D" id="3.90.180.10">
    <property type="entry name" value="Medium-chain alcohol dehydrogenases, catalytic domain"/>
    <property type="match status" value="1"/>
</dbReference>
<name>C0Z474_STRVN</name>
<dbReference type="Pfam" id="PF22953">
    <property type="entry name" value="SpnB_Rossmann"/>
    <property type="match status" value="1"/>
</dbReference>
<evidence type="ECO:0000259" key="13">
    <source>
        <dbReference type="PROSITE" id="PS52019"/>
    </source>
</evidence>
<evidence type="ECO:0000256" key="2">
    <source>
        <dbReference type="ARBA" id="ARBA00004792"/>
    </source>
</evidence>
<dbReference type="CDD" id="cd00833">
    <property type="entry name" value="PKS"/>
    <property type="match status" value="1"/>
</dbReference>
<dbReference type="Gene3D" id="1.10.1200.10">
    <property type="entry name" value="ACP-like"/>
    <property type="match status" value="1"/>
</dbReference>
<dbReference type="Pfam" id="PF16197">
    <property type="entry name" value="KAsynt_C_assoc"/>
    <property type="match status" value="1"/>
</dbReference>
<dbReference type="PROSITE" id="PS01162">
    <property type="entry name" value="QOR_ZETA_CRYSTAL"/>
    <property type="match status" value="1"/>
</dbReference>
<dbReference type="FunFam" id="3.40.47.10:FF:000019">
    <property type="entry name" value="Polyketide synthase type I"/>
    <property type="match status" value="1"/>
</dbReference>
<feature type="region of interest" description="Disordered" evidence="10">
    <location>
        <begin position="2112"/>
        <end position="2155"/>
    </location>
</feature>